<proteinExistence type="predicted"/>
<sequence>MTHEKIIERDGQTQIKISVWLYVYQNESKWGFLVLIKDKDSDQWLDPFAYETYQKKRGKVTESSLHPSATVLATEKEIQEVKLELWKKIKPL</sequence>
<dbReference type="AlphaFoldDB" id="A0A316AMN8"/>
<accession>A0A316AMN8</accession>
<reference evidence="1 2" key="1">
    <citation type="submission" date="2018-03" db="EMBL/GenBank/DDBJ databases">
        <title>Genomic Encyclopedia of Archaeal and Bacterial Type Strains, Phase II (KMG-II): from individual species to whole genera.</title>
        <authorList>
            <person name="Goeker M."/>
        </authorList>
    </citation>
    <scope>NUCLEOTIDE SEQUENCE [LARGE SCALE GENOMIC DNA]</scope>
    <source>
        <strain evidence="1 2">DSM 100346</strain>
    </source>
</reference>
<keyword evidence="2" id="KW-1185">Reference proteome</keyword>
<comment type="caution">
    <text evidence="1">The sequence shown here is derived from an EMBL/GenBank/DDBJ whole genome shotgun (WGS) entry which is preliminary data.</text>
</comment>
<organism evidence="1 2">
    <name type="scientific">Dyadobacter jejuensis</name>
    <dbReference type="NCBI Taxonomy" id="1082580"/>
    <lineage>
        <taxon>Bacteria</taxon>
        <taxon>Pseudomonadati</taxon>
        <taxon>Bacteroidota</taxon>
        <taxon>Cytophagia</taxon>
        <taxon>Cytophagales</taxon>
        <taxon>Spirosomataceae</taxon>
        <taxon>Dyadobacter</taxon>
    </lineage>
</organism>
<name>A0A316AMN8_9BACT</name>
<gene>
    <name evidence="1" type="ORF">CLV98_103203</name>
</gene>
<dbReference type="Proteomes" id="UP000245880">
    <property type="component" value="Unassembled WGS sequence"/>
</dbReference>
<dbReference type="RefSeq" id="WP_109673764.1">
    <property type="nucleotide sequence ID" value="NZ_QGDT01000003.1"/>
</dbReference>
<protein>
    <submittedName>
        <fullName evidence="1">Uncharacterized protein</fullName>
    </submittedName>
</protein>
<dbReference type="OrthoDB" id="960179at2"/>
<dbReference type="EMBL" id="QGDT01000003">
    <property type="protein sequence ID" value="PWJ58836.1"/>
    <property type="molecule type" value="Genomic_DNA"/>
</dbReference>
<evidence type="ECO:0000313" key="2">
    <source>
        <dbReference type="Proteomes" id="UP000245880"/>
    </source>
</evidence>
<evidence type="ECO:0000313" key="1">
    <source>
        <dbReference type="EMBL" id="PWJ58836.1"/>
    </source>
</evidence>